<organism evidence="1 2">
    <name type="scientific">Aspergillus parasiticus</name>
    <dbReference type="NCBI Taxonomy" id="5067"/>
    <lineage>
        <taxon>Eukaryota</taxon>
        <taxon>Fungi</taxon>
        <taxon>Dikarya</taxon>
        <taxon>Ascomycota</taxon>
        <taxon>Pezizomycotina</taxon>
        <taxon>Eurotiomycetes</taxon>
        <taxon>Eurotiomycetidae</taxon>
        <taxon>Eurotiales</taxon>
        <taxon>Aspergillaceae</taxon>
        <taxon>Aspergillus</taxon>
        <taxon>Aspergillus subgen. Circumdati</taxon>
    </lineage>
</organism>
<protein>
    <submittedName>
        <fullName evidence="1">Uncharacterized protein</fullName>
    </submittedName>
</protein>
<reference evidence="1 2" key="1">
    <citation type="submission" date="2019-04" db="EMBL/GenBank/DDBJ databases">
        <title>Fungal friends and foes A comparative genomics study of 23 Aspergillus species from section Flavi.</title>
        <authorList>
            <consortium name="DOE Joint Genome Institute"/>
            <person name="Kjaerbolling I."/>
            <person name="Vesth T.C."/>
            <person name="Frisvad J.C."/>
            <person name="Nybo J.L."/>
            <person name="Theobald S."/>
            <person name="Kildgaard S."/>
            <person name="Petersen T.I."/>
            <person name="Kuo A."/>
            <person name="Sato A."/>
            <person name="Lyhne E.K."/>
            <person name="Kogle M.E."/>
            <person name="Wiebenga A."/>
            <person name="Kun R.S."/>
            <person name="Lubbers R.J."/>
            <person name="Makela M.R."/>
            <person name="Barry K."/>
            <person name="Chovatia M."/>
            <person name="Clum A."/>
            <person name="Daum C."/>
            <person name="Haridas S."/>
            <person name="He G."/>
            <person name="LaButti K."/>
            <person name="Lipzen A."/>
            <person name="Mondo S."/>
            <person name="Pangilinan J."/>
            <person name="Riley R."/>
            <person name="Salamov A."/>
            <person name="Simmons B.A."/>
            <person name="Magnuson J.K."/>
            <person name="Henrissat B."/>
            <person name="Mortensen U.H."/>
            <person name="Larsen T.O."/>
            <person name="De vries R.P."/>
            <person name="Grigoriev I.V."/>
            <person name="Machida M."/>
            <person name="Baker S.E."/>
            <person name="Andersen M.R."/>
        </authorList>
    </citation>
    <scope>NUCLEOTIDE SEQUENCE [LARGE SCALE GENOMIC DNA]</scope>
    <source>
        <strain evidence="1 2">CBS 117618</strain>
    </source>
</reference>
<accession>A0A5N6DNS3</accession>
<dbReference type="VEuPathDB" id="FungiDB:BDV34DRAFT_78613"/>
<gene>
    <name evidence="1" type="ORF">BDV34DRAFT_78613</name>
</gene>
<keyword evidence="2" id="KW-1185">Reference proteome</keyword>
<dbReference type="Proteomes" id="UP000326532">
    <property type="component" value="Unassembled WGS sequence"/>
</dbReference>
<sequence>MDWVLSLMIILPYRRAYMKNSAQCPRVLGQTQLFIRSPELSAAKQNIYAVCGRCTSAIVKNMRTIRTCVPYIKSLLQNILSNLYL</sequence>
<evidence type="ECO:0000313" key="1">
    <source>
        <dbReference type="EMBL" id="KAB8206778.1"/>
    </source>
</evidence>
<name>A0A5N6DNS3_ASPPA</name>
<dbReference type="EMBL" id="ML734961">
    <property type="protein sequence ID" value="KAB8206778.1"/>
    <property type="molecule type" value="Genomic_DNA"/>
</dbReference>
<evidence type="ECO:0000313" key="2">
    <source>
        <dbReference type="Proteomes" id="UP000326532"/>
    </source>
</evidence>
<proteinExistence type="predicted"/>
<dbReference type="AlphaFoldDB" id="A0A5N6DNS3"/>